<dbReference type="PANTHER" id="PTHR34796">
    <property type="entry name" value="EXPRESSED PROTEIN"/>
    <property type="match status" value="1"/>
</dbReference>
<proteinExistence type="predicted"/>
<dbReference type="Pfam" id="PF03745">
    <property type="entry name" value="DUF309"/>
    <property type="match status" value="1"/>
</dbReference>
<dbReference type="InterPro" id="IPR023203">
    <property type="entry name" value="TTHA0068_sf"/>
</dbReference>
<dbReference type="AlphaFoldDB" id="A0A917G0P5"/>
<protein>
    <recommendedName>
        <fullName evidence="3">DUF309 domain-containing protein</fullName>
    </recommendedName>
</protein>
<reference evidence="1" key="1">
    <citation type="journal article" date="2014" name="Int. J. Syst. Evol. Microbiol.">
        <title>Complete genome sequence of Corynebacterium casei LMG S-19264T (=DSM 44701T), isolated from a smear-ripened cheese.</title>
        <authorList>
            <consortium name="US DOE Joint Genome Institute (JGI-PGF)"/>
            <person name="Walter F."/>
            <person name="Albersmeier A."/>
            <person name="Kalinowski J."/>
            <person name="Ruckert C."/>
        </authorList>
    </citation>
    <scope>NUCLEOTIDE SEQUENCE</scope>
    <source>
        <strain evidence="1">CGMCC 1.15760</strain>
    </source>
</reference>
<evidence type="ECO:0000313" key="2">
    <source>
        <dbReference type="Proteomes" id="UP000616608"/>
    </source>
</evidence>
<organism evidence="1 2">
    <name type="scientific">Lysinibacillus alkalisoli</name>
    <dbReference type="NCBI Taxonomy" id="1911548"/>
    <lineage>
        <taxon>Bacteria</taxon>
        <taxon>Bacillati</taxon>
        <taxon>Bacillota</taxon>
        <taxon>Bacilli</taxon>
        <taxon>Bacillales</taxon>
        <taxon>Bacillaceae</taxon>
        <taxon>Lysinibacillus</taxon>
    </lineage>
</organism>
<dbReference type="InterPro" id="IPR005500">
    <property type="entry name" value="DUF309"/>
</dbReference>
<comment type="caution">
    <text evidence="1">The sequence shown here is derived from an EMBL/GenBank/DDBJ whole genome shotgun (WGS) entry which is preliminary data.</text>
</comment>
<name>A0A917G0P5_9BACI</name>
<evidence type="ECO:0000313" key="1">
    <source>
        <dbReference type="EMBL" id="GGG17101.1"/>
    </source>
</evidence>
<dbReference type="RefSeq" id="WP_188613871.1">
    <property type="nucleotide sequence ID" value="NZ_BMJT01000003.1"/>
</dbReference>
<dbReference type="EMBL" id="BMJT01000003">
    <property type="protein sequence ID" value="GGG17101.1"/>
    <property type="molecule type" value="Genomic_DNA"/>
</dbReference>
<keyword evidence="2" id="KW-1185">Reference proteome</keyword>
<dbReference type="PANTHER" id="PTHR34796:SF1">
    <property type="entry name" value="EXPRESSED PROTEIN"/>
    <property type="match status" value="1"/>
</dbReference>
<dbReference type="Gene3D" id="1.10.3450.10">
    <property type="entry name" value="TTHA0068-like"/>
    <property type="match status" value="1"/>
</dbReference>
<evidence type="ECO:0008006" key="3">
    <source>
        <dbReference type="Google" id="ProtNLM"/>
    </source>
</evidence>
<sequence length="155" mass="17924">MHPQLHPLFIDYCAYFVVGDYFECHEVAEEYWKALHGHKKHPLVAYIQIAAGHYHARRGNDVGAKRLLQNAQTIITASPSAFYDYIPQHTLINLAKREQYSLSLLAPLAARVAARVEELPRLDDDYLLHKHTLRDRSDVIAERLRAKQAKQNNRQ</sequence>
<dbReference type="SUPFAM" id="SSF140663">
    <property type="entry name" value="TTHA0068-like"/>
    <property type="match status" value="1"/>
</dbReference>
<gene>
    <name evidence="1" type="primary">ypuF</name>
    <name evidence="1" type="ORF">GCM10007425_09350</name>
</gene>
<dbReference type="Proteomes" id="UP000616608">
    <property type="component" value="Unassembled WGS sequence"/>
</dbReference>
<accession>A0A917G0P5</accession>
<reference evidence="1" key="2">
    <citation type="submission" date="2020-09" db="EMBL/GenBank/DDBJ databases">
        <authorList>
            <person name="Sun Q."/>
            <person name="Zhou Y."/>
        </authorList>
    </citation>
    <scope>NUCLEOTIDE SEQUENCE</scope>
    <source>
        <strain evidence="1">CGMCC 1.15760</strain>
    </source>
</reference>